<keyword evidence="1" id="KW-1133">Transmembrane helix</keyword>
<dbReference type="Proteomes" id="UP000327157">
    <property type="component" value="Chromosome 8"/>
</dbReference>
<name>A0A5N5HIZ4_9ROSA</name>
<sequence>MNIIVGRVASVVAGGVRVVNKQGWPSGDEGRKGGDYNHGDANTVVIVGVAMMLMAMKVAAMMDGGDGYGKVVLPTWW</sequence>
<protein>
    <submittedName>
        <fullName evidence="2">Uncharacterized protein</fullName>
    </submittedName>
</protein>
<keyword evidence="1" id="KW-0812">Transmembrane</keyword>
<dbReference type="AlphaFoldDB" id="A0A5N5HIZ4"/>
<proteinExistence type="predicted"/>
<accession>A0A5N5HIZ4</accession>
<evidence type="ECO:0000313" key="2">
    <source>
        <dbReference type="EMBL" id="KAB2627966.1"/>
    </source>
</evidence>
<feature type="transmembrane region" description="Helical" evidence="1">
    <location>
        <begin position="41"/>
        <end position="60"/>
    </location>
</feature>
<comment type="caution">
    <text evidence="2">The sequence shown here is derived from an EMBL/GenBank/DDBJ whole genome shotgun (WGS) entry which is preliminary data.</text>
</comment>
<gene>
    <name evidence="2" type="ORF">D8674_032761</name>
</gene>
<evidence type="ECO:0000313" key="3">
    <source>
        <dbReference type="Proteomes" id="UP000327157"/>
    </source>
</evidence>
<organism evidence="2 3">
    <name type="scientific">Pyrus ussuriensis x Pyrus communis</name>
    <dbReference type="NCBI Taxonomy" id="2448454"/>
    <lineage>
        <taxon>Eukaryota</taxon>
        <taxon>Viridiplantae</taxon>
        <taxon>Streptophyta</taxon>
        <taxon>Embryophyta</taxon>
        <taxon>Tracheophyta</taxon>
        <taxon>Spermatophyta</taxon>
        <taxon>Magnoliopsida</taxon>
        <taxon>eudicotyledons</taxon>
        <taxon>Gunneridae</taxon>
        <taxon>Pentapetalae</taxon>
        <taxon>rosids</taxon>
        <taxon>fabids</taxon>
        <taxon>Rosales</taxon>
        <taxon>Rosaceae</taxon>
        <taxon>Amygdaloideae</taxon>
        <taxon>Maleae</taxon>
        <taxon>Pyrus</taxon>
    </lineage>
</organism>
<keyword evidence="3" id="KW-1185">Reference proteome</keyword>
<keyword evidence="1" id="KW-0472">Membrane</keyword>
<reference evidence="3" key="2">
    <citation type="submission" date="2019-10" db="EMBL/GenBank/DDBJ databases">
        <title>A de novo genome assembly of a pear dwarfing rootstock.</title>
        <authorList>
            <person name="Wang F."/>
            <person name="Wang J."/>
            <person name="Li S."/>
            <person name="Zhang Y."/>
            <person name="Fang M."/>
            <person name="Ma L."/>
            <person name="Zhao Y."/>
            <person name="Jiang S."/>
        </authorList>
    </citation>
    <scope>NUCLEOTIDE SEQUENCE [LARGE SCALE GENOMIC DNA]</scope>
</reference>
<evidence type="ECO:0000256" key="1">
    <source>
        <dbReference type="SAM" id="Phobius"/>
    </source>
</evidence>
<reference evidence="2 3" key="1">
    <citation type="submission" date="2019-09" db="EMBL/GenBank/DDBJ databases">
        <authorList>
            <person name="Ou C."/>
        </authorList>
    </citation>
    <scope>NUCLEOTIDE SEQUENCE [LARGE SCALE GENOMIC DNA]</scope>
    <source>
        <strain evidence="2">S2</strain>
        <tissue evidence="2">Leaf</tissue>
    </source>
</reference>
<reference evidence="2 3" key="3">
    <citation type="submission" date="2019-11" db="EMBL/GenBank/DDBJ databases">
        <title>A de novo genome assembly of a pear dwarfing rootstock.</title>
        <authorList>
            <person name="Wang F."/>
            <person name="Wang J."/>
            <person name="Li S."/>
            <person name="Zhang Y."/>
            <person name="Fang M."/>
            <person name="Ma L."/>
            <person name="Zhao Y."/>
            <person name="Jiang S."/>
        </authorList>
    </citation>
    <scope>NUCLEOTIDE SEQUENCE [LARGE SCALE GENOMIC DNA]</scope>
    <source>
        <strain evidence="2">S2</strain>
        <tissue evidence="2">Leaf</tissue>
    </source>
</reference>
<dbReference type="EMBL" id="SMOL01000148">
    <property type="protein sequence ID" value="KAB2627966.1"/>
    <property type="molecule type" value="Genomic_DNA"/>
</dbReference>